<gene>
    <name evidence="7" type="ORF">CXX69_01990</name>
</gene>
<comment type="caution">
    <text evidence="7">The sequence shown here is derived from an EMBL/GenBank/DDBJ whole genome shotgun (WGS) entry which is preliminary data.</text>
</comment>
<evidence type="ECO:0000259" key="5">
    <source>
        <dbReference type="PROSITE" id="PS51201"/>
    </source>
</evidence>
<dbReference type="InterPro" id="IPR036721">
    <property type="entry name" value="RCK_C_sf"/>
</dbReference>
<reference evidence="7 8" key="1">
    <citation type="journal article" date="2015" name="Nat. Commun.">
        <title>Genomic and transcriptomic evidence for scavenging of diverse organic compounds by widespread deep-sea archaea.</title>
        <authorList>
            <person name="Li M."/>
            <person name="Baker B.J."/>
            <person name="Anantharaman K."/>
            <person name="Jain S."/>
            <person name="Breier J.A."/>
            <person name="Dick G.J."/>
        </authorList>
    </citation>
    <scope>NUCLEOTIDE SEQUENCE [LARGE SCALE GENOMIC DNA]</scope>
    <source>
        <strain evidence="7">Cayman_51_deep</strain>
    </source>
</reference>
<organism evidence="7 8">
    <name type="scientific">Candidatus Thalassarchaeum betae</name>
    <dbReference type="NCBI Taxonomy" id="2599289"/>
    <lineage>
        <taxon>Archaea</taxon>
        <taxon>Methanobacteriati</taxon>
        <taxon>Thermoplasmatota</taxon>
        <taxon>Candidatus Poseidoniia</taxon>
        <taxon>Candidatus Poseidoniales</taxon>
        <taxon>Candidatus Thalassarchaeaceae</taxon>
        <taxon>Candidatus Thalassarchaeum</taxon>
    </lineage>
</organism>
<proteinExistence type="predicted"/>
<dbReference type="Proteomes" id="UP000248161">
    <property type="component" value="Unassembled WGS sequence"/>
</dbReference>
<keyword evidence="2" id="KW-0633">Potassium transport</keyword>
<keyword evidence="2" id="KW-0406">Ion transport</keyword>
<keyword evidence="4" id="KW-0520">NAD</keyword>
<dbReference type="Gene3D" id="3.40.50.720">
    <property type="entry name" value="NAD(P)-binding Rossmann-like Domain"/>
    <property type="match status" value="2"/>
</dbReference>
<keyword evidence="2" id="KW-0813">Transport</keyword>
<dbReference type="SUPFAM" id="SSF116726">
    <property type="entry name" value="TrkA C-terminal domain-like"/>
    <property type="match status" value="1"/>
</dbReference>
<dbReference type="AlphaFoldDB" id="A0A2V3HSX0"/>
<dbReference type="InterPro" id="IPR050721">
    <property type="entry name" value="Trk_Ktr_HKT_K-transport"/>
</dbReference>
<dbReference type="GO" id="GO:0005886">
    <property type="term" value="C:plasma membrane"/>
    <property type="evidence" value="ECO:0007669"/>
    <property type="project" value="InterPro"/>
</dbReference>
<accession>A0A2V3HSX0</accession>
<dbReference type="InterPro" id="IPR006036">
    <property type="entry name" value="K_uptake_TrkA"/>
</dbReference>
<keyword evidence="3" id="KW-0630">Potassium</keyword>
<dbReference type="PROSITE" id="PS51202">
    <property type="entry name" value="RCK_C"/>
    <property type="match status" value="1"/>
</dbReference>
<feature type="domain" description="RCK C-terminal" evidence="6">
    <location>
        <begin position="385"/>
        <end position="472"/>
    </location>
</feature>
<evidence type="ECO:0000259" key="6">
    <source>
        <dbReference type="PROSITE" id="PS51202"/>
    </source>
</evidence>
<sequence>MRVIIAGAGEIGRGVAEALRQERRSVALIDPDPTAINQSQMLDCLLVTGSVLSRDSLLRAGISDAEIVVLATNDDETNLLGCAFAKRVYSEQIGERTASGLTTIAKIRNPAILDPSRGAGPLESWSRADHIVCASDEIVEQLAAGLLAPSIDEILPLGDTSWIAVAEVMPGSPLIGTKTGYVGDIFVGIPSIYALRVEGEKGRIATGSEIIQEGQILVFVSKSTDQFPQITRAVGKKDDDFPENAQVAIFGASQFGSRLASHYLSKGSNVIVIEPDLDAANELVGSSVGNSKRLDVIHGDPQDEELLRELGIDQHDIAVAALDDDNLNIAISMRAKDKGVPRTGLLLKDRALVEAVHRIGMTRPVSRRLVTVTSILKSIHMNVPGTYQVIPPIPAIISISAEVNSEHPFSGKSVKDVERKLGARVVMVERFDESGSVIVLNPNTVDRIEASDRIYLFLAKDDLKKVERALEN</sequence>
<protein>
    <recommendedName>
        <fullName evidence="9">Trk system potassium transporter TrkA</fullName>
    </recommendedName>
</protein>
<evidence type="ECO:0000256" key="4">
    <source>
        <dbReference type="ARBA" id="ARBA00023027"/>
    </source>
</evidence>
<comment type="function">
    <text evidence="1">Part of a potassium transport system.</text>
</comment>
<name>A0A2V3HSX0_9ARCH</name>
<dbReference type="InterPro" id="IPR006037">
    <property type="entry name" value="RCK_C"/>
</dbReference>
<dbReference type="Gene3D" id="3.30.70.1450">
    <property type="entry name" value="Regulator of K+ conductance, C-terminal domain"/>
    <property type="match status" value="1"/>
</dbReference>
<dbReference type="Pfam" id="PF02080">
    <property type="entry name" value="TrkA_C"/>
    <property type="match status" value="1"/>
</dbReference>
<evidence type="ECO:0000256" key="2">
    <source>
        <dbReference type="ARBA" id="ARBA00022538"/>
    </source>
</evidence>
<dbReference type="EMBL" id="PSPG01000004">
    <property type="protein sequence ID" value="PXF21899.1"/>
    <property type="molecule type" value="Genomic_DNA"/>
</dbReference>
<feature type="domain" description="RCK N-terminal" evidence="5">
    <location>
        <begin position="244"/>
        <end position="366"/>
    </location>
</feature>
<dbReference type="PRINTS" id="PR00335">
    <property type="entry name" value="KUPTAKETRKA"/>
</dbReference>
<feature type="domain" description="RCK N-terminal" evidence="5">
    <location>
        <begin position="1"/>
        <end position="132"/>
    </location>
</feature>
<dbReference type="PANTHER" id="PTHR43833:SF11">
    <property type="entry name" value="VOLTAGE-GATED POTASSIUM CHANNEL KCH"/>
    <property type="match status" value="1"/>
</dbReference>
<evidence type="ECO:0000256" key="1">
    <source>
        <dbReference type="ARBA" id="ARBA00003660"/>
    </source>
</evidence>
<evidence type="ECO:0000256" key="3">
    <source>
        <dbReference type="ARBA" id="ARBA00022958"/>
    </source>
</evidence>
<dbReference type="InterPro" id="IPR003148">
    <property type="entry name" value="RCK_N"/>
</dbReference>
<dbReference type="SUPFAM" id="SSF51735">
    <property type="entry name" value="NAD(P)-binding Rossmann-fold domains"/>
    <property type="match status" value="2"/>
</dbReference>
<evidence type="ECO:0000313" key="8">
    <source>
        <dbReference type="Proteomes" id="UP000248161"/>
    </source>
</evidence>
<dbReference type="PANTHER" id="PTHR43833">
    <property type="entry name" value="POTASSIUM CHANNEL PROTEIN 2-RELATED-RELATED"/>
    <property type="match status" value="1"/>
</dbReference>
<dbReference type="PROSITE" id="PS51201">
    <property type="entry name" value="RCK_N"/>
    <property type="match status" value="2"/>
</dbReference>
<evidence type="ECO:0008006" key="9">
    <source>
        <dbReference type="Google" id="ProtNLM"/>
    </source>
</evidence>
<evidence type="ECO:0000313" key="7">
    <source>
        <dbReference type="EMBL" id="PXF21899.1"/>
    </source>
</evidence>
<dbReference type="InterPro" id="IPR036291">
    <property type="entry name" value="NAD(P)-bd_dom_sf"/>
</dbReference>
<dbReference type="Pfam" id="PF02254">
    <property type="entry name" value="TrkA_N"/>
    <property type="match status" value="2"/>
</dbReference>
<dbReference type="GO" id="GO:0015079">
    <property type="term" value="F:potassium ion transmembrane transporter activity"/>
    <property type="evidence" value="ECO:0007669"/>
    <property type="project" value="InterPro"/>
</dbReference>